<dbReference type="Proteomes" id="UP001500466">
    <property type="component" value="Unassembled WGS sequence"/>
</dbReference>
<organism evidence="2 3">
    <name type="scientific">Yinghuangia aomiensis</name>
    <dbReference type="NCBI Taxonomy" id="676205"/>
    <lineage>
        <taxon>Bacteria</taxon>
        <taxon>Bacillati</taxon>
        <taxon>Actinomycetota</taxon>
        <taxon>Actinomycetes</taxon>
        <taxon>Kitasatosporales</taxon>
        <taxon>Streptomycetaceae</taxon>
        <taxon>Yinghuangia</taxon>
    </lineage>
</organism>
<keyword evidence="1" id="KW-1133">Transmembrane helix</keyword>
<keyword evidence="3" id="KW-1185">Reference proteome</keyword>
<evidence type="ECO:0000256" key="1">
    <source>
        <dbReference type="SAM" id="Phobius"/>
    </source>
</evidence>
<keyword evidence="1" id="KW-0472">Membrane</keyword>
<accession>A0ABP9I1F7</accession>
<reference evidence="3" key="1">
    <citation type="journal article" date="2019" name="Int. J. Syst. Evol. Microbiol.">
        <title>The Global Catalogue of Microorganisms (GCM) 10K type strain sequencing project: providing services to taxonomists for standard genome sequencing and annotation.</title>
        <authorList>
            <consortium name="The Broad Institute Genomics Platform"/>
            <consortium name="The Broad Institute Genome Sequencing Center for Infectious Disease"/>
            <person name="Wu L."/>
            <person name="Ma J."/>
        </authorList>
    </citation>
    <scope>NUCLEOTIDE SEQUENCE [LARGE SCALE GENOMIC DNA]</scope>
    <source>
        <strain evidence="3">JCM 17986</strain>
    </source>
</reference>
<feature type="transmembrane region" description="Helical" evidence="1">
    <location>
        <begin position="25"/>
        <end position="46"/>
    </location>
</feature>
<protein>
    <submittedName>
        <fullName evidence="2">Uncharacterized protein</fullName>
    </submittedName>
</protein>
<name>A0ABP9I1F7_9ACTN</name>
<dbReference type="RefSeq" id="WP_345679270.1">
    <property type="nucleotide sequence ID" value="NZ_BAABHS010000029.1"/>
</dbReference>
<keyword evidence="1" id="KW-0812">Transmembrane</keyword>
<evidence type="ECO:0000313" key="3">
    <source>
        <dbReference type="Proteomes" id="UP001500466"/>
    </source>
</evidence>
<proteinExistence type="predicted"/>
<sequence length="56" mass="6140">MGWFWFLLLVAVVCGFIGVLAKGLIWLLVVGVVIFAGVLVVAGLRFRGRSPRRGRP</sequence>
<comment type="caution">
    <text evidence="2">The sequence shown here is derived from an EMBL/GenBank/DDBJ whole genome shotgun (WGS) entry which is preliminary data.</text>
</comment>
<dbReference type="EMBL" id="BAABHS010000029">
    <property type="protein sequence ID" value="GAA4985076.1"/>
    <property type="molecule type" value="Genomic_DNA"/>
</dbReference>
<evidence type="ECO:0000313" key="2">
    <source>
        <dbReference type="EMBL" id="GAA4985076.1"/>
    </source>
</evidence>
<gene>
    <name evidence="2" type="ORF">GCM10023205_64210</name>
</gene>